<evidence type="ECO:0000313" key="5">
    <source>
        <dbReference type="Proteomes" id="UP000077671"/>
    </source>
</evidence>
<feature type="compositionally biased region" description="Low complexity" evidence="1">
    <location>
        <begin position="514"/>
        <end position="548"/>
    </location>
</feature>
<dbReference type="InterPro" id="IPR001810">
    <property type="entry name" value="F-box_dom"/>
</dbReference>
<dbReference type="EMBL" id="CAJHJG010003982">
    <property type="protein sequence ID" value="CAD6937256.1"/>
    <property type="molecule type" value="Genomic_DNA"/>
</dbReference>
<evidence type="ECO:0000313" key="3">
    <source>
        <dbReference type="EMBL" id="CAD6937256.1"/>
    </source>
</evidence>
<accession>A0A8T8TNE6</accession>
<dbReference type="Pfam" id="PF12014">
    <property type="entry name" value="Cyclin_D1_bind"/>
    <property type="match status" value="1"/>
</dbReference>
<reference evidence="4" key="1">
    <citation type="submission" date="2016-04" db="EMBL/GenBank/DDBJ databases">
        <authorList>
            <person name="Nguyen H.D."/>
            <person name="Kesanakurti P."/>
            <person name="Cullis J."/>
            <person name="Levesque C.A."/>
            <person name="Hambleton S."/>
        </authorList>
    </citation>
    <scope>NUCLEOTIDE SEQUENCE</scope>
    <source>
        <strain evidence="4">DAOMC 238032</strain>
    </source>
</reference>
<organism evidence="4 5">
    <name type="scientific">Tilletia caries</name>
    <name type="common">wheat bunt fungus</name>
    <dbReference type="NCBI Taxonomy" id="13290"/>
    <lineage>
        <taxon>Eukaryota</taxon>
        <taxon>Fungi</taxon>
        <taxon>Dikarya</taxon>
        <taxon>Basidiomycota</taxon>
        <taxon>Ustilaginomycotina</taxon>
        <taxon>Exobasidiomycetes</taxon>
        <taxon>Tilletiales</taxon>
        <taxon>Tilletiaceae</taxon>
        <taxon>Tilletia</taxon>
    </lineage>
</organism>
<feature type="compositionally biased region" description="Low complexity" evidence="1">
    <location>
        <begin position="138"/>
        <end position="154"/>
    </location>
</feature>
<feature type="region of interest" description="Disordered" evidence="1">
    <location>
        <begin position="470"/>
        <end position="491"/>
    </location>
</feature>
<feature type="compositionally biased region" description="Basic and acidic residues" evidence="1">
    <location>
        <begin position="772"/>
        <end position="782"/>
    </location>
</feature>
<feature type="region of interest" description="Disordered" evidence="1">
    <location>
        <begin position="762"/>
        <end position="794"/>
    </location>
</feature>
<dbReference type="Gene3D" id="1.20.1280.50">
    <property type="match status" value="1"/>
</dbReference>
<dbReference type="InterPro" id="IPR036047">
    <property type="entry name" value="F-box-like_dom_sf"/>
</dbReference>
<dbReference type="Proteomes" id="UP000836402">
    <property type="component" value="Unassembled WGS sequence"/>
</dbReference>
<feature type="domain" description="F-box" evidence="2">
    <location>
        <begin position="17"/>
        <end position="63"/>
    </location>
</feature>
<name>A0A8T8TNE6_9BASI</name>
<gene>
    <name evidence="4" type="ORF">A4X03_0g2355</name>
    <name evidence="3" type="ORF">JKIAZH3_G9143</name>
</gene>
<dbReference type="Proteomes" id="UP000077671">
    <property type="component" value="Unassembled WGS sequence"/>
</dbReference>
<dbReference type="SUPFAM" id="SSF81383">
    <property type="entry name" value="F-box domain"/>
    <property type="match status" value="1"/>
</dbReference>
<keyword evidence="6" id="KW-1185">Reference proteome</keyword>
<evidence type="ECO:0000259" key="2">
    <source>
        <dbReference type="PROSITE" id="PS50181"/>
    </source>
</evidence>
<dbReference type="EMBL" id="LWDD02000224">
    <property type="protein sequence ID" value="KAE8262565.1"/>
    <property type="molecule type" value="Genomic_DNA"/>
</dbReference>
<comment type="caution">
    <text evidence="4">The sequence shown here is derived from an EMBL/GenBank/DDBJ whole genome shotgun (WGS) entry which is preliminary data.</text>
</comment>
<feature type="region of interest" description="Disordered" evidence="1">
    <location>
        <begin position="238"/>
        <end position="263"/>
    </location>
</feature>
<reference evidence="3" key="3">
    <citation type="submission" date="2020-10" db="EMBL/GenBank/DDBJ databases">
        <authorList>
            <person name="Sedaghatjoo S."/>
        </authorList>
    </citation>
    <scope>NUCLEOTIDE SEQUENCE</scope>
    <source>
        <strain evidence="3">AZH3</strain>
    </source>
</reference>
<feature type="region of interest" description="Disordered" evidence="1">
    <location>
        <begin position="121"/>
        <end position="154"/>
    </location>
</feature>
<evidence type="ECO:0000313" key="6">
    <source>
        <dbReference type="Proteomes" id="UP000836402"/>
    </source>
</evidence>
<dbReference type="SMART" id="SM00256">
    <property type="entry name" value="FBOX"/>
    <property type="match status" value="1"/>
</dbReference>
<dbReference type="Pfam" id="PF12937">
    <property type="entry name" value="F-box-like"/>
    <property type="match status" value="1"/>
</dbReference>
<feature type="region of interest" description="Disordered" evidence="1">
    <location>
        <begin position="380"/>
        <end position="418"/>
    </location>
</feature>
<dbReference type="AlphaFoldDB" id="A0A8T8TNE6"/>
<protein>
    <recommendedName>
        <fullName evidence="2">F-box domain-containing protein</fullName>
    </recommendedName>
</protein>
<feature type="compositionally biased region" description="Low complexity" evidence="1">
    <location>
        <begin position="247"/>
        <end position="257"/>
    </location>
</feature>
<feature type="compositionally biased region" description="Basic residues" evidence="1">
    <location>
        <begin position="403"/>
        <end position="413"/>
    </location>
</feature>
<sequence>MASKGKGRAFDPGHPQRSPLEALPFEIQQAILAHLVPAELVRVASTSRTLRAIALADLLWKEHVYDVAASSPPPRNPWITPFHAPPSAWQSAFQTPEAPPWPFPNDVPALASAFQHDSDAISHDDHPDFAHGAQYQQRGSGSTSRRRSSAAAAAETVLTPLHPDRYPYEALKAAEAANARPPLATAFPGAQSFYEVYVYFLHPVAHLLGWWASDAPNFGGLMRFILDMTPELGPLGVEEKDQRKEGSTAASATAGSTEARKRSGPSFIAQRLHFTNRLAALDTRVRQSFPAVRVPSAETGGSPHSSFTGSTTATETVETTLWQALTSFAITGDAYLGPPTILRYDHPNISSNVDVMEDPGVRTEKSVEIRWVDVRDRLRAQQERERRKRKTATDAEGEVDKVKSHKSNKHRSTRSAVLRSTKRCWPIHPIERVKTEGTSSSAYEAEIPPEEQAQLDLDDLPTHRTGSFTGWTLDRHIRPPSPPTLPASGTVDFQDDVFAFDAHRRTDSALSGTQQQQQQAEAEGSPTTPSPASSSSDGSRSSRSVSRARSVEEAHALAQQERAAATAAASTYTGPWAPVRGRTTVEVRGPGADGSSSSGRVETYEHILHRSTAAIATGLRGHLDASRVLLRSQRRKAIYAHASEAHVPFFEDARGYAQSVINDAGPAFGFVEGEQNNAERAFEPMPTAIFPPPRLLEIVRARVEPAGRAAGGGSAFAEWERCGYALELDRLQMVPSPPYVSFPHPRLGAGPMPSGPRWYPLIGPPRLPPWEQKQKEASRDGDGEGLSRSSKMGKRVARLDDWNEEVPARLDPASSEFDWDSINGLYAQTYGPHGIEIVYVRSRILTAADFDGGQEGGEGEGAERRRRWDPEPLLSADDMYVDQLIDRSAVRPGARVVEATKVTGDPNVPRGQVTWRAFVSDPRVRRRAWSPPKAGYRNHLPWPFVEMGLVAVAHGRVAGEGFAGAAWASAMVLIAPHEIRVWWQPMMKFAVARKLYGM</sequence>
<feature type="region of interest" description="Disordered" evidence="1">
    <location>
        <begin position="507"/>
        <end position="600"/>
    </location>
</feature>
<evidence type="ECO:0000256" key="1">
    <source>
        <dbReference type="SAM" id="MobiDB-lite"/>
    </source>
</evidence>
<evidence type="ECO:0000313" key="4">
    <source>
        <dbReference type="EMBL" id="KAE8262565.1"/>
    </source>
</evidence>
<dbReference type="PROSITE" id="PS50181">
    <property type="entry name" value="FBOX"/>
    <property type="match status" value="1"/>
</dbReference>
<reference evidence="4" key="2">
    <citation type="journal article" date="2019" name="IMA Fungus">
        <title>Genome sequencing and comparison of five Tilletia species to identify candidate genes for the detection of regulated species infecting wheat.</title>
        <authorList>
            <person name="Nguyen H.D.T."/>
            <person name="Sultana T."/>
            <person name="Kesanakurti P."/>
            <person name="Hambleton S."/>
        </authorList>
    </citation>
    <scope>NUCLEOTIDE SEQUENCE</scope>
    <source>
        <strain evidence="4">DAOMC 238032</strain>
    </source>
</reference>
<feature type="compositionally biased region" description="Low complexity" evidence="1">
    <location>
        <begin position="556"/>
        <end position="569"/>
    </location>
</feature>
<proteinExistence type="predicted"/>